<sequence>CSMLGISKPTLYAYVRSAETKPVAA</sequence>
<feature type="non-terminal residue" evidence="1">
    <location>
        <position position="1"/>
    </location>
</feature>
<organism evidence="1 2">
    <name type="scientific">Sphingopyxis indica</name>
    <dbReference type="NCBI Taxonomy" id="436663"/>
    <lineage>
        <taxon>Bacteria</taxon>
        <taxon>Pseudomonadati</taxon>
        <taxon>Pseudomonadota</taxon>
        <taxon>Alphaproteobacteria</taxon>
        <taxon>Sphingomonadales</taxon>
        <taxon>Sphingomonadaceae</taxon>
        <taxon>Sphingopyxis</taxon>
    </lineage>
</organism>
<reference evidence="1 2" key="1">
    <citation type="submission" date="2017-06" db="EMBL/GenBank/DDBJ databases">
        <authorList>
            <person name="Kim H.J."/>
            <person name="Triplett B.A."/>
        </authorList>
    </citation>
    <scope>NUCLEOTIDE SEQUENCE [LARGE SCALE GENOMIC DNA]</scope>
    <source>
        <strain evidence="1 2">DS15</strain>
    </source>
</reference>
<evidence type="ECO:0000313" key="2">
    <source>
        <dbReference type="Proteomes" id="UP000198339"/>
    </source>
</evidence>
<dbReference type="Proteomes" id="UP000198339">
    <property type="component" value="Unassembled WGS sequence"/>
</dbReference>
<name>A0A239LRP0_9SPHN</name>
<dbReference type="AlphaFoldDB" id="A0A239LRP0"/>
<accession>A0A239LRP0</accession>
<keyword evidence="2" id="KW-1185">Reference proteome</keyword>
<evidence type="ECO:0000313" key="1">
    <source>
        <dbReference type="EMBL" id="SNT32349.1"/>
    </source>
</evidence>
<dbReference type="EMBL" id="FZPA01000031">
    <property type="protein sequence ID" value="SNT32349.1"/>
    <property type="molecule type" value="Genomic_DNA"/>
</dbReference>
<protein>
    <submittedName>
        <fullName evidence="1">Uncharacterized protein</fullName>
    </submittedName>
</protein>
<gene>
    <name evidence="1" type="ORF">SAMN06295955_1311</name>
</gene>
<proteinExistence type="predicted"/>